<keyword evidence="4 7" id="KW-0812">Transmembrane</keyword>
<dbReference type="PANTHER" id="PTHR32063">
    <property type="match status" value="1"/>
</dbReference>
<dbReference type="Gene3D" id="3.30.2090.10">
    <property type="entry name" value="Multidrug efflux transporter AcrB TolC docking domain, DN and DC subdomains"/>
    <property type="match status" value="2"/>
</dbReference>
<evidence type="ECO:0000256" key="3">
    <source>
        <dbReference type="ARBA" id="ARBA00022519"/>
    </source>
</evidence>
<feature type="transmembrane region" description="Helical" evidence="7">
    <location>
        <begin position="387"/>
        <end position="410"/>
    </location>
</feature>
<protein>
    <submittedName>
        <fullName evidence="8">Efflux RND transporter permease subunit</fullName>
    </submittedName>
</protein>
<dbReference type="SUPFAM" id="SSF82714">
    <property type="entry name" value="Multidrug efflux transporter AcrB TolC docking domain, DN and DC subdomains"/>
    <property type="match status" value="2"/>
</dbReference>
<proteinExistence type="predicted"/>
<keyword evidence="5 7" id="KW-1133">Transmembrane helix</keyword>
<dbReference type="Gene3D" id="3.30.70.1440">
    <property type="entry name" value="Multidrug efflux transporter AcrB pore domain"/>
    <property type="match status" value="1"/>
</dbReference>
<keyword evidence="9" id="KW-1185">Reference proteome</keyword>
<sequence length="1025" mass="111307">MNLSAPFIRRPIGTSLLAAALVLLGLLAWRQLPVAPLPPVDYPTIIVTASLPGASPESMAGTVAAPMERAFGSISGLSGLWSSSTQGSTQVVLHFSMGKGIEAAARDVQAAINAVRGELPAGMRGNPGYRKIDPAQAPIMAFALSSSTLSTSQLYDTASSLLAQHIGQVPGVGEVSVIGSSLPAIRVQLHAGTLLHMGLTLDEVRTAIMQANPLRPLGVLEDDRFRWQVQTNDPLRTAADFRQLVIRHDSGALVRLGDVARVSESVEDRFRSGFHNGEPAVILLVGRQGGANIVDTIDGIHESLPRLRSLMPPDSDLSVVIDRSPLIRATIVEAQRALAIAVGLVILVIWFFLGTWRSALIPALAIPVSLVGTFVATYFFGFSLNNLSLMALVVACGLVVDDAIVVLENIRRHIDAGYTPMEAARLGSQEVGFTLLAMNLALIIVFISILFVGGIVERLFREFSLTLAAAIVISLVVSLTLTPSLCANWLRRSEHETGVRLQRARKGLLDAWQAGYSRSLDWALRHGRLVLLVFTGVIICNVYLYATIPKITLPEQDTGQVSGNVWGDDGASFQLMQPKIAIYRDYLLDDPAVEEVTGTSGGGGATNASLIVRLKPFDQRKASAREIVDRLRQNAPSVPGARMSLRVDQDIRLSSPFGRSSHDLVLRSDSIAALDEWSRRAAEAMKALPELVDVDSIGEEDNLQVTLNIDRQAARQRGVDVSAVASLLNNSFSQRQVATLYEPLNQYRVVMELAPEQTADPSVLEQLHVLTDDGQQVPLSAFASWSYGRSDDRVEHSGQFLTKRVGYELAPEVSAEEAELAIEQMLDRIMLPTQVHVAPGSGNDASDHLREPWLILWVLVAVYLVLGVLYESLLHPLTILSTLPSAGIGALLALNVWSLQFSLIALLGLFLLIGIVMKNAILMIDFALQRQRLWNEAPAVAIREAARLRFRPILMTNLAGLLGAIPLAIGYGEGAELRQPLGITIMGGLAVSQLLTLYSTPVIYLYFERFRRYCLSWSSAQDTYH</sequence>
<gene>
    <name evidence="8" type="ORF">GCM10022278_16220</name>
</gene>
<dbReference type="PANTHER" id="PTHR32063:SF34">
    <property type="entry name" value="MULTIDRUG RESISTANCE PROTEIN MDTC"/>
    <property type="match status" value="1"/>
</dbReference>
<dbReference type="Gene3D" id="3.30.70.1320">
    <property type="entry name" value="Multidrug efflux transporter AcrB pore domain like"/>
    <property type="match status" value="1"/>
</dbReference>
<feature type="transmembrane region" description="Helical" evidence="7">
    <location>
        <begin position="903"/>
        <end position="924"/>
    </location>
</feature>
<dbReference type="SUPFAM" id="SSF82866">
    <property type="entry name" value="Multidrug efflux transporter AcrB transmembrane domain"/>
    <property type="match status" value="2"/>
</dbReference>
<reference evidence="9" key="1">
    <citation type="journal article" date="2019" name="Int. J. Syst. Evol. Microbiol.">
        <title>The Global Catalogue of Microorganisms (GCM) 10K type strain sequencing project: providing services to taxonomists for standard genome sequencing and annotation.</title>
        <authorList>
            <consortium name="The Broad Institute Genomics Platform"/>
            <consortium name="The Broad Institute Genome Sequencing Center for Infectious Disease"/>
            <person name="Wu L."/>
            <person name="Ma J."/>
        </authorList>
    </citation>
    <scope>NUCLEOTIDE SEQUENCE [LARGE SCALE GENOMIC DNA]</scope>
    <source>
        <strain evidence="9">JCM 17555</strain>
    </source>
</reference>
<dbReference type="Gene3D" id="1.20.1640.10">
    <property type="entry name" value="Multidrug efflux transporter AcrB transmembrane domain"/>
    <property type="match status" value="2"/>
</dbReference>
<dbReference type="RefSeq" id="WP_344805125.1">
    <property type="nucleotide sequence ID" value="NZ_BAABBO010000007.1"/>
</dbReference>
<dbReference type="SUPFAM" id="SSF82693">
    <property type="entry name" value="Multidrug efflux transporter AcrB pore domain, PN1, PN2, PC1 and PC2 subdomains"/>
    <property type="match status" value="3"/>
</dbReference>
<feature type="transmembrane region" description="Helical" evidence="7">
    <location>
        <begin position="529"/>
        <end position="546"/>
    </location>
</feature>
<evidence type="ECO:0000313" key="8">
    <source>
        <dbReference type="EMBL" id="GAA3958602.1"/>
    </source>
</evidence>
<dbReference type="Proteomes" id="UP001501337">
    <property type="component" value="Unassembled WGS sequence"/>
</dbReference>
<feature type="transmembrane region" description="Helical" evidence="7">
    <location>
        <begin position="360"/>
        <end position="381"/>
    </location>
</feature>
<evidence type="ECO:0000256" key="7">
    <source>
        <dbReference type="SAM" id="Phobius"/>
    </source>
</evidence>
<evidence type="ECO:0000256" key="2">
    <source>
        <dbReference type="ARBA" id="ARBA00022475"/>
    </source>
</evidence>
<dbReference type="Gene3D" id="3.30.70.1430">
    <property type="entry name" value="Multidrug efflux transporter AcrB pore domain"/>
    <property type="match status" value="2"/>
</dbReference>
<feature type="transmembrane region" description="Helical" evidence="7">
    <location>
        <begin position="953"/>
        <end position="971"/>
    </location>
</feature>
<name>A0ABP7P4S0_9GAMM</name>
<keyword evidence="6 7" id="KW-0472">Membrane</keyword>
<feature type="transmembrane region" description="Helical" evidence="7">
    <location>
        <begin position="334"/>
        <end position="353"/>
    </location>
</feature>
<dbReference type="Pfam" id="PF00873">
    <property type="entry name" value="ACR_tran"/>
    <property type="match status" value="1"/>
</dbReference>
<evidence type="ECO:0000256" key="4">
    <source>
        <dbReference type="ARBA" id="ARBA00022692"/>
    </source>
</evidence>
<feature type="transmembrane region" description="Helical" evidence="7">
    <location>
        <begin position="431"/>
        <end position="455"/>
    </location>
</feature>
<dbReference type="InterPro" id="IPR001036">
    <property type="entry name" value="Acrflvin-R"/>
</dbReference>
<feature type="transmembrane region" description="Helical" evidence="7">
    <location>
        <begin position="853"/>
        <end position="870"/>
    </location>
</feature>
<keyword evidence="3" id="KW-0997">Cell inner membrane</keyword>
<evidence type="ECO:0000256" key="6">
    <source>
        <dbReference type="ARBA" id="ARBA00023136"/>
    </source>
</evidence>
<keyword evidence="2" id="KW-1003">Cell membrane</keyword>
<evidence type="ECO:0000313" key="9">
    <source>
        <dbReference type="Proteomes" id="UP001501337"/>
    </source>
</evidence>
<feature type="transmembrane region" description="Helical" evidence="7">
    <location>
        <begin position="877"/>
        <end position="897"/>
    </location>
</feature>
<organism evidence="8 9">
    <name type="scientific">Allohahella marinimesophila</name>
    <dbReference type="NCBI Taxonomy" id="1054972"/>
    <lineage>
        <taxon>Bacteria</taxon>
        <taxon>Pseudomonadati</taxon>
        <taxon>Pseudomonadota</taxon>
        <taxon>Gammaproteobacteria</taxon>
        <taxon>Oceanospirillales</taxon>
        <taxon>Hahellaceae</taxon>
        <taxon>Allohahella</taxon>
    </lineage>
</organism>
<keyword evidence="1" id="KW-0813">Transport</keyword>
<dbReference type="PRINTS" id="PR00702">
    <property type="entry name" value="ACRIFLAVINRP"/>
</dbReference>
<dbReference type="EMBL" id="BAABBO010000007">
    <property type="protein sequence ID" value="GAA3958602.1"/>
    <property type="molecule type" value="Genomic_DNA"/>
</dbReference>
<evidence type="ECO:0000256" key="1">
    <source>
        <dbReference type="ARBA" id="ARBA00022448"/>
    </source>
</evidence>
<accession>A0ABP7P4S0</accession>
<feature type="transmembrane region" description="Helical" evidence="7">
    <location>
        <begin position="983"/>
        <end position="1007"/>
    </location>
</feature>
<dbReference type="InterPro" id="IPR027463">
    <property type="entry name" value="AcrB_DN_DC_subdom"/>
</dbReference>
<evidence type="ECO:0000256" key="5">
    <source>
        <dbReference type="ARBA" id="ARBA00022989"/>
    </source>
</evidence>
<feature type="transmembrane region" description="Helical" evidence="7">
    <location>
        <begin position="467"/>
        <end position="490"/>
    </location>
</feature>
<comment type="caution">
    <text evidence="8">The sequence shown here is derived from an EMBL/GenBank/DDBJ whole genome shotgun (WGS) entry which is preliminary data.</text>
</comment>